<feature type="domain" description="ABC transporter" evidence="14">
    <location>
        <begin position="1347"/>
        <end position="1582"/>
    </location>
</feature>
<feature type="compositionally biased region" description="Polar residues" evidence="12">
    <location>
        <begin position="878"/>
        <end position="908"/>
    </location>
</feature>
<feature type="transmembrane region" description="Helical" evidence="13">
    <location>
        <begin position="1154"/>
        <end position="1180"/>
    </location>
</feature>
<feature type="transmembrane region" description="Helical" evidence="13">
    <location>
        <begin position="215"/>
        <end position="235"/>
    </location>
</feature>
<keyword evidence="10 13" id="KW-1133">Transmembrane helix</keyword>
<dbReference type="GO" id="GO:0005524">
    <property type="term" value="F:ATP binding"/>
    <property type="evidence" value="ECO:0007669"/>
    <property type="project" value="UniProtKB-KW"/>
</dbReference>
<feature type="domain" description="ABC transporter" evidence="14">
    <location>
        <begin position="652"/>
        <end position="877"/>
    </location>
</feature>
<evidence type="ECO:0000256" key="7">
    <source>
        <dbReference type="ARBA" id="ARBA00022741"/>
    </source>
</evidence>
<keyword evidence="11 13" id="KW-0472">Membrane</keyword>
<dbReference type="PROSITE" id="PS50929">
    <property type="entry name" value="ABC_TM1F"/>
    <property type="match status" value="2"/>
</dbReference>
<evidence type="ECO:0000259" key="14">
    <source>
        <dbReference type="PROSITE" id="PS50893"/>
    </source>
</evidence>
<gene>
    <name evidence="16" type="ORF">BT67DRAFT_433428</name>
</gene>
<dbReference type="GO" id="GO:0000329">
    <property type="term" value="C:fungal-type vacuole membrane"/>
    <property type="evidence" value="ECO:0007669"/>
    <property type="project" value="UniProtKB-ARBA"/>
</dbReference>
<dbReference type="FunFam" id="3.40.50.300:FF:000450">
    <property type="entry name" value="ABC transporter C family member 2"/>
    <property type="match status" value="1"/>
</dbReference>
<dbReference type="SUPFAM" id="SSF90123">
    <property type="entry name" value="ABC transporter transmembrane region"/>
    <property type="match status" value="2"/>
</dbReference>
<organism evidence="16 17">
    <name type="scientific">Trichocladium antarcticum</name>
    <dbReference type="NCBI Taxonomy" id="1450529"/>
    <lineage>
        <taxon>Eukaryota</taxon>
        <taxon>Fungi</taxon>
        <taxon>Dikarya</taxon>
        <taxon>Ascomycota</taxon>
        <taxon>Pezizomycotina</taxon>
        <taxon>Sordariomycetes</taxon>
        <taxon>Sordariomycetidae</taxon>
        <taxon>Sordariales</taxon>
        <taxon>Chaetomiaceae</taxon>
        <taxon>Trichocladium</taxon>
    </lineage>
</organism>
<dbReference type="PANTHER" id="PTHR24223:SF443">
    <property type="entry name" value="MULTIDRUG-RESISTANCE LIKE PROTEIN 1, ISOFORM I"/>
    <property type="match status" value="1"/>
</dbReference>
<dbReference type="Gene3D" id="3.40.50.300">
    <property type="entry name" value="P-loop containing nucleotide triphosphate hydrolases"/>
    <property type="match status" value="2"/>
</dbReference>
<feature type="transmembrane region" description="Helical" evidence="13">
    <location>
        <begin position="589"/>
        <end position="615"/>
    </location>
</feature>
<dbReference type="FunFam" id="1.20.1560.10:FF:000010">
    <property type="entry name" value="Multidrug resistance-associated ABC transporter"/>
    <property type="match status" value="1"/>
</dbReference>
<dbReference type="InterPro" id="IPR036640">
    <property type="entry name" value="ABC1_TM_sf"/>
</dbReference>
<dbReference type="Pfam" id="PF00005">
    <property type="entry name" value="ABC_tran"/>
    <property type="match status" value="2"/>
</dbReference>
<evidence type="ECO:0000256" key="5">
    <source>
        <dbReference type="ARBA" id="ARBA00022692"/>
    </source>
</evidence>
<dbReference type="InterPro" id="IPR003439">
    <property type="entry name" value="ABC_transporter-like_ATP-bd"/>
</dbReference>
<dbReference type="InterPro" id="IPR003593">
    <property type="entry name" value="AAA+_ATPase"/>
</dbReference>
<evidence type="ECO:0000313" key="16">
    <source>
        <dbReference type="EMBL" id="KAK4135303.1"/>
    </source>
</evidence>
<evidence type="ECO:0000256" key="3">
    <source>
        <dbReference type="ARBA" id="ARBA00022448"/>
    </source>
</evidence>
<evidence type="ECO:0000259" key="15">
    <source>
        <dbReference type="PROSITE" id="PS50929"/>
    </source>
</evidence>
<feature type="domain" description="ABC transmembrane type-1" evidence="15">
    <location>
        <begin position="330"/>
        <end position="616"/>
    </location>
</feature>
<dbReference type="InterPro" id="IPR011527">
    <property type="entry name" value="ABC1_TM_dom"/>
</dbReference>
<name>A0AAN6ULM6_9PEZI</name>
<keyword evidence="8" id="KW-0067">ATP-binding</keyword>
<keyword evidence="3" id="KW-0813">Transport</keyword>
<feature type="transmembrane region" description="Helical" evidence="13">
    <location>
        <begin position="74"/>
        <end position="95"/>
    </location>
</feature>
<dbReference type="InterPro" id="IPR017871">
    <property type="entry name" value="ABC_transporter-like_CS"/>
</dbReference>
<feature type="region of interest" description="Disordered" evidence="12">
    <location>
        <begin position="878"/>
        <end position="981"/>
    </location>
</feature>
<feature type="transmembrane region" description="Helical" evidence="13">
    <location>
        <begin position="472"/>
        <end position="495"/>
    </location>
</feature>
<feature type="transmembrane region" description="Helical" evidence="13">
    <location>
        <begin position="153"/>
        <end position="172"/>
    </location>
</feature>
<dbReference type="InterPro" id="IPR027417">
    <property type="entry name" value="P-loop_NTPase"/>
</dbReference>
<feature type="domain" description="ABC transmembrane type-1" evidence="15">
    <location>
        <begin position="1003"/>
        <end position="1310"/>
    </location>
</feature>
<dbReference type="EMBL" id="MU853406">
    <property type="protein sequence ID" value="KAK4135303.1"/>
    <property type="molecule type" value="Genomic_DNA"/>
</dbReference>
<feature type="transmembrane region" description="Helical" evidence="13">
    <location>
        <begin position="1002"/>
        <end position="1023"/>
    </location>
</feature>
<comment type="caution">
    <text evidence="16">The sequence shown here is derived from an EMBL/GenBank/DDBJ whole genome shotgun (WGS) entry which is preliminary data.</text>
</comment>
<feature type="transmembrane region" description="Helical" evidence="13">
    <location>
        <begin position="1043"/>
        <end position="1070"/>
    </location>
</feature>
<feature type="compositionally biased region" description="Basic and acidic residues" evidence="12">
    <location>
        <begin position="962"/>
        <end position="981"/>
    </location>
</feature>
<evidence type="ECO:0000256" key="13">
    <source>
        <dbReference type="SAM" id="Phobius"/>
    </source>
</evidence>
<evidence type="ECO:0000256" key="9">
    <source>
        <dbReference type="ARBA" id="ARBA00022967"/>
    </source>
</evidence>
<dbReference type="GO" id="GO:0016887">
    <property type="term" value="F:ATP hydrolysis activity"/>
    <property type="evidence" value="ECO:0007669"/>
    <property type="project" value="InterPro"/>
</dbReference>
<dbReference type="InterPro" id="IPR050173">
    <property type="entry name" value="ABC_transporter_C-like"/>
</dbReference>
<evidence type="ECO:0000256" key="1">
    <source>
        <dbReference type="ARBA" id="ARBA00004128"/>
    </source>
</evidence>
<keyword evidence="6" id="KW-0677">Repeat</keyword>
<dbReference type="CDD" id="cd03250">
    <property type="entry name" value="ABCC_MRP_domain1"/>
    <property type="match status" value="1"/>
</dbReference>
<dbReference type="InterPro" id="IPR056227">
    <property type="entry name" value="TMD0_ABC"/>
</dbReference>
<keyword evidence="17" id="KW-1185">Reference proteome</keyword>
<keyword evidence="9" id="KW-1278">Translocase</keyword>
<dbReference type="GO" id="GO:0140359">
    <property type="term" value="F:ABC-type transporter activity"/>
    <property type="evidence" value="ECO:0007669"/>
    <property type="project" value="InterPro"/>
</dbReference>
<evidence type="ECO:0000256" key="12">
    <source>
        <dbReference type="SAM" id="MobiDB-lite"/>
    </source>
</evidence>
<evidence type="ECO:0000256" key="11">
    <source>
        <dbReference type="ARBA" id="ARBA00023136"/>
    </source>
</evidence>
<dbReference type="Proteomes" id="UP001304895">
    <property type="component" value="Unassembled WGS sequence"/>
</dbReference>
<keyword evidence="4" id="KW-0926">Vacuole</keyword>
<evidence type="ECO:0000256" key="2">
    <source>
        <dbReference type="ARBA" id="ARBA00009726"/>
    </source>
</evidence>
<reference evidence="16" key="2">
    <citation type="submission" date="2023-05" db="EMBL/GenBank/DDBJ databases">
        <authorList>
            <consortium name="Lawrence Berkeley National Laboratory"/>
            <person name="Steindorff A."/>
            <person name="Hensen N."/>
            <person name="Bonometti L."/>
            <person name="Westerberg I."/>
            <person name="Brannstrom I.O."/>
            <person name="Guillou S."/>
            <person name="Cros-Aarteil S."/>
            <person name="Calhoun S."/>
            <person name="Haridas S."/>
            <person name="Kuo A."/>
            <person name="Mondo S."/>
            <person name="Pangilinan J."/>
            <person name="Riley R."/>
            <person name="Labutti K."/>
            <person name="Andreopoulos B."/>
            <person name="Lipzen A."/>
            <person name="Chen C."/>
            <person name="Yanf M."/>
            <person name="Daum C."/>
            <person name="Ng V."/>
            <person name="Clum A."/>
            <person name="Ohm R."/>
            <person name="Martin F."/>
            <person name="Silar P."/>
            <person name="Natvig D."/>
            <person name="Lalanne C."/>
            <person name="Gautier V."/>
            <person name="Ament-Velasquez S.L."/>
            <person name="Kruys A."/>
            <person name="Hutchinson M.I."/>
            <person name="Powell A.J."/>
            <person name="Barry K."/>
            <person name="Miller A.N."/>
            <person name="Grigoriev I.V."/>
            <person name="Debuchy R."/>
            <person name="Gladieux P."/>
            <person name="Thoren M.H."/>
            <person name="Johannesson H."/>
        </authorList>
    </citation>
    <scope>NUCLEOTIDE SEQUENCE</scope>
    <source>
        <strain evidence="16">CBS 123565</strain>
    </source>
</reference>
<proteinExistence type="inferred from homology"/>
<evidence type="ECO:0000256" key="4">
    <source>
        <dbReference type="ARBA" id="ARBA00022554"/>
    </source>
</evidence>
<accession>A0AAN6ULM6</accession>
<dbReference type="FunFam" id="1.20.1560.10:FF:000020">
    <property type="entry name" value="ABC metal ion transporter"/>
    <property type="match status" value="1"/>
</dbReference>
<dbReference type="FunFam" id="3.40.50.300:FF:000565">
    <property type="entry name" value="ABC bile acid transporter"/>
    <property type="match status" value="1"/>
</dbReference>
<evidence type="ECO:0000256" key="10">
    <source>
        <dbReference type="ARBA" id="ARBA00022989"/>
    </source>
</evidence>
<dbReference type="PANTHER" id="PTHR24223">
    <property type="entry name" value="ATP-BINDING CASSETTE SUB-FAMILY C"/>
    <property type="match status" value="1"/>
</dbReference>
<feature type="transmembrane region" description="Helical" evidence="13">
    <location>
        <begin position="184"/>
        <end position="203"/>
    </location>
</feature>
<dbReference type="CDD" id="cd18603">
    <property type="entry name" value="ABC_6TM_MRP1_2_3_6_D2_like"/>
    <property type="match status" value="1"/>
</dbReference>
<dbReference type="PROSITE" id="PS00211">
    <property type="entry name" value="ABC_TRANSPORTER_1"/>
    <property type="match status" value="2"/>
</dbReference>
<evidence type="ECO:0000256" key="8">
    <source>
        <dbReference type="ARBA" id="ARBA00022840"/>
    </source>
</evidence>
<keyword evidence="5 13" id="KW-0812">Transmembrane</keyword>
<evidence type="ECO:0000313" key="17">
    <source>
        <dbReference type="Proteomes" id="UP001304895"/>
    </source>
</evidence>
<dbReference type="PROSITE" id="PS50893">
    <property type="entry name" value="ABC_TRANSPORTER_2"/>
    <property type="match status" value="2"/>
</dbReference>
<dbReference type="Pfam" id="PF24357">
    <property type="entry name" value="TMD0_ABC"/>
    <property type="match status" value="1"/>
</dbReference>
<dbReference type="Pfam" id="PF00664">
    <property type="entry name" value="ABC_membrane"/>
    <property type="match status" value="3"/>
</dbReference>
<dbReference type="SMART" id="SM00382">
    <property type="entry name" value="AAA"/>
    <property type="match status" value="2"/>
</dbReference>
<dbReference type="Gene3D" id="1.20.1560.10">
    <property type="entry name" value="ABC transporter type 1, transmembrane domain"/>
    <property type="match status" value="2"/>
</dbReference>
<keyword evidence="7" id="KW-0547">Nucleotide-binding</keyword>
<comment type="similarity">
    <text evidence="2">Belongs to the ABC transporter superfamily. ABCC family. Conjugate transporter (TC 3.A.1.208) subfamily.</text>
</comment>
<protein>
    <submittedName>
        <fullName evidence="16">Uncharacterized protein</fullName>
    </submittedName>
</protein>
<dbReference type="SUPFAM" id="SSF52540">
    <property type="entry name" value="P-loop containing nucleoside triphosphate hydrolases"/>
    <property type="match status" value="2"/>
</dbReference>
<dbReference type="CDD" id="cd03244">
    <property type="entry name" value="ABCC_MRP_domain2"/>
    <property type="match status" value="1"/>
</dbReference>
<feature type="transmembrane region" description="Helical" evidence="13">
    <location>
        <begin position="556"/>
        <end position="577"/>
    </location>
</feature>
<feature type="transmembrane region" description="Helical" evidence="13">
    <location>
        <begin position="368"/>
        <end position="393"/>
    </location>
</feature>
<sequence length="1599" mass="177134">MGAPEFSDGLWAAQRQKVIFETGSFTGYHGVKSGVGSGYLSAERVLRQPLCGNEEGWGPMSPFRYDFTPCFIDVWVASVAVFGILAGAAAVWWLLKKKQPTPVSKDWHFWTKQPCADARSIQTLLGLIIADVAVQLAFQIISYRDIWYGDFRVYTTAATILSLFVIFAIQWLEHSRLRNANGVVLFYWLFLLIALAVKLRSLISQQTHATSLPYFVTYCVGFGLSVVEFFFEWLWPKKNDTYEALVEEDECPVEYATVFSLLTFSWMTPLMKHGYSTFLTEEDLWGLSKNDTTKATGDAFDKTWQHELEHRKHPSLWRAIFGAYGRPYMLAAVFKIGNDISQFTQPQLLRFLIAFVASYRKGREPEPAIKGAAIAIAMFSVAVFQTTMIHQYFQLTFVSGMRIKGGLTSSIYKKALKLSNEGRSAKTTGDIVNYMAVDAQRLQDLTQFAQQLWSAPFQIVICMVSLYQLVGWSMWAGIGVMIFMVPINGVIARYMKNLQKRQMKNKDARSRLIAEIVNNMKSIKLYAWGAAFMNKLNYIRNEQELKNLRKIGAGQAFANFTWSSTPFLVSCSTFAVFVLTGDRPLTTEIVFPALALFNLLTFPLAVLPMVITSIIEASVAVGRLTSYLTAEEIQPEAVVVKPAVEVAGEETVLIRDGTFSWNRHENKTALKDIHFSANKGELSCIVGRVGAGKSSLLQSILGDLWKIHGDVEVHGMVAYVSQSAWIMNATVRENIVFGYRYDSAFYEKTVKACALLDDFAQLPDGDETVVGERGISLSGGQRARVALARAVYARADVYLIDDCLSAVDSHVGRHIIDNVLGPRGLLNSKTRVLATNSIPVLIESDHICMLKDGEIAEKGTYRQLMAMKGSVFDLIKTAGQNDSGQSSGRGTPSGSDSESSTVIEPASSQDKEELEEAQEGLGTLQPIRTGPGSSSFQRKVRTGSMATLRRASAASFQGPRGKLHDEENPSSKTKQAKEHSEQGKVKWSVYGEYAKTSNLGAVAVYLVSLVAAQTAGIAGSVWLKTWAEKNTEVGGNPDIGKYIGIYFAIGIGAAALTVAQTLILWIFCSIEASRKLHERMATAIFRSPMSFFDVTPAGRILNRFSRSLEPSGSNGAGTTSASNVVRHVTDIYRVDEVLARTFNMLFTNLARSGFILVIISVVAPPFVALIIPLGAMYIWIQRYYLRTSRELKRLDSVSRSPIYAHFQESLGGISTIRAYRQQDRFELENEWRVDGNLRAYFPSISANRWLAVRLEFIGAIVILAAAGLSVMLVVTGAELSEGMVGLALSYALQITTSLNWIVRQTVEVETNIVSVERVLEYARLPSEAPEIIHRNRPPVSWPSRGEIEFNNYSARYREGLDLVLKNVNLDIKSHEKIGVVGRTGAGKSSLTLALFRIIEPDTGNISLDGLNTSTIGLLDLRRRLAIIPQDAALFEGTIRDNLDPGHVHDDTELWSVLEHARLKEHVASMDGGLEAKIHEGGSNLSQGQRQLVSLARAMLTPSNILVLDEATAAVDVQTDALLQTTLRGPLFANRTIVTVAHRINTILDSDRVVVLEKGEVVEFDTPRALVRRKGVFWGLVREAGLLELRLRIEMLGGYH</sequence>
<comment type="subcellular location">
    <subcellularLocation>
        <location evidence="1">Vacuole membrane</location>
        <topology evidence="1">Multi-pass membrane protein</topology>
    </subcellularLocation>
</comment>
<dbReference type="CDD" id="cd18595">
    <property type="entry name" value="ABC_6TM_MRP1_2_3_6_D1_like"/>
    <property type="match status" value="1"/>
</dbReference>
<evidence type="ECO:0000256" key="6">
    <source>
        <dbReference type="ARBA" id="ARBA00022737"/>
    </source>
</evidence>
<reference evidence="16" key="1">
    <citation type="journal article" date="2023" name="Mol. Phylogenet. Evol.">
        <title>Genome-scale phylogeny and comparative genomics of the fungal order Sordariales.</title>
        <authorList>
            <person name="Hensen N."/>
            <person name="Bonometti L."/>
            <person name="Westerberg I."/>
            <person name="Brannstrom I.O."/>
            <person name="Guillou S."/>
            <person name="Cros-Aarteil S."/>
            <person name="Calhoun S."/>
            <person name="Haridas S."/>
            <person name="Kuo A."/>
            <person name="Mondo S."/>
            <person name="Pangilinan J."/>
            <person name="Riley R."/>
            <person name="LaButti K."/>
            <person name="Andreopoulos B."/>
            <person name="Lipzen A."/>
            <person name="Chen C."/>
            <person name="Yan M."/>
            <person name="Daum C."/>
            <person name="Ng V."/>
            <person name="Clum A."/>
            <person name="Steindorff A."/>
            <person name="Ohm R.A."/>
            <person name="Martin F."/>
            <person name="Silar P."/>
            <person name="Natvig D.O."/>
            <person name="Lalanne C."/>
            <person name="Gautier V."/>
            <person name="Ament-Velasquez S.L."/>
            <person name="Kruys A."/>
            <person name="Hutchinson M.I."/>
            <person name="Powell A.J."/>
            <person name="Barry K."/>
            <person name="Miller A.N."/>
            <person name="Grigoriev I.V."/>
            <person name="Debuchy R."/>
            <person name="Gladieux P."/>
            <person name="Hiltunen Thoren M."/>
            <person name="Johannesson H."/>
        </authorList>
    </citation>
    <scope>NUCLEOTIDE SEQUENCE</scope>
    <source>
        <strain evidence="16">CBS 123565</strain>
    </source>
</reference>
<feature type="transmembrane region" description="Helical" evidence="13">
    <location>
        <begin position="121"/>
        <end position="141"/>
    </location>
</feature>